<evidence type="ECO:0008006" key="4">
    <source>
        <dbReference type="Google" id="ProtNLM"/>
    </source>
</evidence>
<dbReference type="GO" id="GO:0020037">
    <property type="term" value="F:heme binding"/>
    <property type="evidence" value="ECO:0007669"/>
    <property type="project" value="InterPro"/>
</dbReference>
<dbReference type="GO" id="GO:0004497">
    <property type="term" value="F:monooxygenase activity"/>
    <property type="evidence" value="ECO:0007669"/>
    <property type="project" value="UniProtKB-KW"/>
</dbReference>
<dbReference type="Proteomes" id="UP000728032">
    <property type="component" value="Unassembled WGS sequence"/>
</dbReference>
<gene>
    <name evidence="2" type="ORF">ONB1V03_LOCUS12287</name>
</gene>
<keyword evidence="1" id="KW-0503">Monooxygenase</keyword>
<organism evidence="2">
    <name type="scientific">Oppiella nova</name>
    <dbReference type="NCBI Taxonomy" id="334625"/>
    <lineage>
        <taxon>Eukaryota</taxon>
        <taxon>Metazoa</taxon>
        <taxon>Ecdysozoa</taxon>
        <taxon>Arthropoda</taxon>
        <taxon>Chelicerata</taxon>
        <taxon>Arachnida</taxon>
        <taxon>Acari</taxon>
        <taxon>Acariformes</taxon>
        <taxon>Sarcoptiformes</taxon>
        <taxon>Oribatida</taxon>
        <taxon>Brachypylina</taxon>
        <taxon>Oppioidea</taxon>
        <taxon>Oppiidae</taxon>
        <taxon>Oppiella</taxon>
    </lineage>
</organism>
<dbReference type="SUPFAM" id="SSF48264">
    <property type="entry name" value="Cytochrome P450"/>
    <property type="match status" value="1"/>
</dbReference>
<dbReference type="EMBL" id="CAJPVJ010009809">
    <property type="protein sequence ID" value="CAG2172831.1"/>
    <property type="molecule type" value="Genomic_DNA"/>
</dbReference>
<dbReference type="GO" id="GO:0016705">
    <property type="term" value="F:oxidoreductase activity, acting on paired donors, with incorporation or reduction of molecular oxygen"/>
    <property type="evidence" value="ECO:0007669"/>
    <property type="project" value="InterPro"/>
</dbReference>
<name>A0A7R9M8V5_9ACAR</name>
<protein>
    <recommendedName>
        <fullName evidence="4">Cytochrome P450</fullName>
    </recommendedName>
</protein>
<sequence length="62" mass="7049">MGYRAQHYEGTSPVLTVADPNLVKRILVTDYQAFPDKPRFEFGHVLDTGLSNASGNAWRRQR</sequence>
<dbReference type="GO" id="GO:0005506">
    <property type="term" value="F:iron ion binding"/>
    <property type="evidence" value="ECO:0007669"/>
    <property type="project" value="InterPro"/>
</dbReference>
<dbReference type="AlphaFoldDB" id="A0A7R9M8V5"/>
<keyword evidence="3" id="KW-1185">Reference proteome</keyword>
<keyword evidence="1" id="KW-0560">Oxidoreductase</keyword>
<reference evidence="2" key="1">
    <citation type="submission" date="2020-11" db="EMBL/GenBank/DDBJ databases">
        <authorList>
            <person name="Tran Van P."/>
        </authorList>
    </citation>
    <scope>NUCLEOTIDE SEQUENCE</scope>
</reference>
<evidence type="ECO:0000256" key="1">
    <source>
        <dbReference type="ARBA" id="ARBA00023033"/>
    </source>
</evidence>
<dbReference type="Gene3D" id="1.10.630.10">
    <property type="entry name" value="Cytochrome P450"/>
    <property type="match status" value="1"/>
</dbReference>
<accession>A0A7R9M8V5</accession>
<evidence type="ECO:0000313" key="2">
    <source>
        <dbReference type="EMBL" id="CAD7655644.1"/>
    </source>
</evidence>
<dbReference type="InterPro" id="IPR036396">
    <property type="entry name" value="Cyt_P450_sf"/>
</dbReference>
<dbReference type="OrthoDB" id="6435524at2759"/>
<dbReference type="EMBL" id="OC924634">
    <property type="protein sequence ID" value="CAD7655644.1"/>
    <property type="molecule type" value="Genomic_DNA"/>
</dbReference>
<evidence type="ECO:0000313" key="3">
    <source>
        <dbReference type="Proteomes" id="UP000728032"/>
    </source>
</evidence>
<feature type="non-terminal residue" evidence="2">
    <location>
        <position position="1"/>
    </location>
</feature>
<proteinExistence type="predicted"/>